<keyword evidence="9" id="KW-0325">Glycoprotein</keyword>
<proteinExistence type="inferred from homology"/>
<evidence type="ECO:0000256" key="3">
    <source>
        <dbReference type="ARBA" id="ARBA00022679"/>
    </source>
</evidence>
<name>A0AAD7R568_9TELE</name>
<comment type="similarity">
    <text evidence="2">Belongs to the galactose-3-O-sulfotransferase family.</text>
</comment>
<reference evidence="10" key="1">
    <citation type="journal article" date="2023" name="Science">
        <title>Genome structures resolve the early diversification of teleost fishes.</title>
        <authorList>
            <person name="Parey E."/>
            <person name="Louis A."/>
            <person name="Montfort J."/>
            <person name="Bouchez O."/>
            <person name="Roques C."/>
            <person name="Iampietro C."/>
            <person name="Lluch J."/>
            <person name="Castinel A."/>
            <person name="Donnadieu C."/>
            <person name="Desvignes T."/>
            <person name="Floi Bucao C."/>
            <person name="Jouanno E."/>
            <person name="Wen M."/>
            <person name="Mejri S."/>
            <person name="Dirks R."/>
            <person name="Jansen H."/>
            <person name="Henkel C."/>
            <person name="Chen W.J."/>
            <person name="Zahm M."/>
            <person name="Cabau C."/>
            <person name="Klopp C."/>
            <person name="Thompson A.W."/>
            <person name="Robinson-Rechavi M."/>
            <person name="Braasch I."/>
            <person name="Lecointre G."/>
            <person name="Bobe J."/>
            <person name="Postlethwait J.H."/>
            <person name="Berthelot C."/>
            <person name="Roest Crollius H."/>
            <person name="Guiguen Y."/>
        </authorList>
    </citation>
    <scope>NUCLEOTIDE SEQUENCE</scope>
    <source>
        <strain evidence="10">NC1722</strain>
    </source>
</reference>
<organism evidence="10 11">
    <name type="scientific">Aldrovandia affinis</name>
    <dbReference type="NCBI Taxonomy" id="143900"/>
    <lineage>
        <taxon>Eukaryota</taxon>
        <taxon>Metazoa</taxon>
        <taxon>Chordata</taxon>
        <taxon>Craniata</taxon>
        <taxon>Vertebrata</taxon>
        <taxon>Euteleostomi</taxon>
        <taxon>Actinopterygii</taxon>
        <taxon>Neopterygii</taxon>
        <taxon>Teleostei</taxon>
        <taxon>Notacanthiformes</taxon>
        <taxon>Halosauridae</taxon>
        <taxon>Aldrovandia</taxon>
    </lineage>
</organism>
<dbReference type="Proteomes" id="UP001221898">
    <property type="component" value="Unassembled WGS sequence"/>
</dbReference>
<dbReference type="Pfam" id="PF06990">
    <property type="entry name" value="Gal-3-0_sulfotr"/>
    <property type="match status" value="1"/>
</dbReference>
<evidence type="ECO:0000256" key="1">
    <source>
        <dbReference type="ARBA" id="ARBA00004323"/>
    </source>
</evidence>
<keyword evidence="11" id="KW-1185">Reference proteome</keyword>
<dbReference type="InterPro" id="IPR027417">
    <property type="entry name" value="P-loop_NTPase"/>
</dbReference>
<evidence type="ECO:0000256" key="7">
    <source>
        <dbReference type="ARBA" id="ARBA00023034"/>
    </source>
</evidence>
<keyword evidence="3" id="KW-0808">Transferase</keyword>
<gene>
    <name evidence="10" type="ORF">AAFF_G00369910</name>
</gene>
<dbReference type="EMBL" id="JAINUG010000647">
    <property type="protein sequence ID" value="KAJ8362520.1"/>
    <property type="molecule type" value="Genomic_DNA"/>
</dbReference>
<dbReference type="GO" id="GO:0001733">
    <property type="term" value="F:galactosylceramide sulfotransferase activity"/>
    <property type="evidence" value="ECO:0007669"/>
    <property type="project" value="InterPro"/>
</dbReference>
<dbReference type="GO" id="GO:0009247">
    <property type="term" value="P:glycolipid biosynthetic process"/>
    <property type="evidence" value="ECO:0007669"/>
    <property type="project" value="InterPro"/>
</dbReference>
<comment type="caution">
    <text evidence="10">The sequence shown here is derived from an EMBL/GenBank/DDBJ whole genome shotgun (WGS) entry which is preliminary data.</text>
</comment>
<dbReference type="Gene3D" id="3.40.50.300">
    <property type="entry name" value="P-loop containing nucleotide triphosphate hydrolases"/>
    <property type="match status" value="1"/>
</dbReference>
<dbReference type="InterPro" id="IPR009729">
    <property type="entry name" value="Gal-3-0_sulfotransfrase"/>
</dbReference>
<dbReference type="PANTHER" id="PTHR14647">
    <property type="entry name" value="GALACTOSE-3-O-SULFOTRANSFERASE"/>
    <property type="match status" value="1"/>
</dbReference>
<comment type="subcellular location">
    <subcellularLocation>
        <location evidence="1">Golgi apparatus membrane</location>
        <topology evidence="1">Single-pass type II membrane protein</topology>
    </subcellularLocation>
</comment>
<keyword evidence="6" id="KW-1133">Transmembrane helix</keyword>
<dbReference type="GO" id="GO:0000139">
    <property type="term" value="C:Golgi membrane"/>
    <property type="evidence" value="ECO:0007669"/>
    <property type="project" value="UniProtKB-SubCell"/>
</dbReference>
<evidence type="ECO:0000256" key="8">
    <source>
        <dbReference type="ARBA" id="ARBA00023136"/>
    </source>
</evidence>
<evidence type="ECO:0000256" key="4">
    <source>
        <dbReference type="ARBA" id="ARBA00022692"/>
    </source>
</evidence>
<evidence type="ECO:0000256" key="9">
    <source>
        <dbReference type="ARBA" id="ARBA00023180"/>
    </source>
</evidence>
<dbReference type="AlphaFoldDB" id="A0AAD7R568"/>
<protein>
    <submittedName>
        <fullName evidence="10">Uncharacterized protein</fullName>
    </submittedName>
</protein>
<evidence type="ECO:0000256" key="5">
    <source>
        <dbReference type="ARBA" id="ARBA00022968"/>
    </source>
</evidence>
<evidence type="ECO:0000256" key="2">
    <source>
        <dbReference type="ARBA" id="ARBA00008124"/>
    </source>
</evidence>
<dbReference type="GO" id="GO:0009101">
    <property type="term" value="P:glycoprotein biosynthetic process"/>
    <property type="evidence" value="ECO:0007669"/>
    <property type="project" value="TreeGrafter"/>
</dbReference>
<sequence>MVQSKYEVLLEQRIEIAHLFDSNNFLDRNADVAPTTCSPKRHLMFLNGHQTGGATVQDMLLRYVDRRNLTLATPPKGMLTFFDQFPFSAKFVRGYKSEKYYDVITHQLRFSKEVKKVLKHNDTFYFSILRNPVTLMTSSYSSFKQDFPAFKLSESLEDFLSNPSIYHNPYLKENVHVKNPIWSDFGFDNIATCSEEQYTKALVEIEELFPIILISEYFDEGMILLKEALCWDIDDVVTFTHDSRNKTDITPIQYDLSSSSAGVLNPRAW</sequence>
<dbReference type="PANTHER" id="PTHR14647:SF55">
    <property type="entry name" value="GALACTOSE-3-O-SULFOTRANSFERASE 2"/>
    <property type="match status" value="1"/>
</dbReference>
<evidence type="ECO:0000313" key="11">
    <source>
        <dbReference type="Proteomes" id="UP001221898"/>
    </source>
</evidence>
<accession>A0AAD7R568</accession>
<evidence type="ECO:0000313" key="10">
    <source>
        <dbReference type="EMBL" id="KAJ8362520.1"/>
    </source>
</evidence>
<keyword evidence="7" id="KW-0333">Golgi apparatus</keyword>
<evidence type="ECO:0000256" key="6">
    <source>
        <dbReference type="ARBA" id="ARBA00022989"/>
    </source>
</evidence>
<keyword evidence="5" id="KW-0735">Signal-anchor</keyword>
<keyword evidence="4" id="KW-0812">Transmembrane</keyword>
<keyword evidence="8" id="KW-0472">Membrane</keyword>